<feature type="transmembrane region" description="Helical" evidence="2">
    <location>
        <begin position="7"/>
        <end position="37"/>
    </location>
</feature>
<feature type="region of interest" description="Disordered" evidence="1">
    <location>
        <begin position="82"/>
        <end position="111"/>
    </location>
</feature>
<sequence length="247" mass="29336">MHPYLKAALWIGIVVALFMIFPALLVIALLILLWWLISNLTELGPKWIWWQRDALFLRLGRFRWFGRLPWVSGTLRRVQAEDERRKEEARRKQAEADAREQAERDRARKEHDALVERPIPPDIQRDMRAFLDGSFVGEDRSPLAYVGYRVGKTRGLASRERQRRLDVCFRIEIPSDLDAKYQAWGAPATYQRFHSIDKHLKMLADLRGGRSNQRFAVADWEEDRTWFQGEFRELAGLLQRHPPRRYW</sequence>
<name>A0A419ACB1_9RHOB</name>
<evidence type="ECO:0000256" key="1">
    <source>
        <dbReference type="SAM" id="MobiDB-lite"/>
    </source>
</evidence>
<evidence type="ECO:0000313" key="4">
    <source>
        <dbReference type="Proteomes" id="UP000283587"/>
    </source>
</evidence>
<keyword evidence="2" id="KW-0472">Membrane</keyword>
<evidence type="ECO:0000256" key="2">
    <source>
        <dbReference type="SAM" id="Phobius"/>
    </source>
</evidence>
<keyword evidence="2" id="KW-1133">Transmembrane helix</keyword>
<proteinExistence type="predicted"/>
<protein>
    <submittedName>
        <fullName evidence="3">Uncharacterized protein</fullName>
    </submittedName>
</protein>
<evidence type="ECO:0000313" key="3">
    <source>
        <dbReference type="EMBL" id="RJL22143.1"/>
    </source>
</evidence>
<gene>
    <name evidence="3" type="ORF">D3P05_00470</name>
</gene>
<dbReference type="AlphaFoldDB" id="A0A419ACB1"/>
<keyword evidence="2" id="KW-0812">Transmembrane</keyword>
<reference evidence="4" key="1">
    <citation type="submission" date="2018-09" db="EMBL/GenBank/DDBJ databases">
        <title>Paracoccus onubensis nov. sp. a moderate halophilic bacterium isolated from Gruta de las Maravillas (Aracena, Spain).</title>
        <authorList>
            <person name="Jurado V."/>
            <person name="Gutierrez-Patricio S."/>
            <person name="Gonzalez-Pimentel J.L."/>
            <person name="Miller A.Z."/>
            <person name="Laiz L."/>
            <person name="Saiz-Jimenez C."/>
        </authorList>
    </citation>
    <scope>NUCLEOTIDE SEQUENCE [LARGE SCALE GENOMIC DNA]</scope>
    <source>
        <strain evidence="4">DSM 26381</strain>
    </source>
</reference>
<dbReference type="Proteomes" id="UP000283587">
    <property type="component" value="Unassembled WGS sequence"/>
</dbReference>
<dbReference type="OrthoDB" id="7866722at2"/>
<organism evidence="3 4">
    <name type="scientific">Paracoccus siganidrum</name>
    <dbReference type="NCBI Taxonomy" id="1276757"/>
    <lineage>
        <taxon>Bacteria</taxon>
        <taxon>Pseudomonadati</taxon>
        <taxon>Pseudomonadota</taxon>
        <taxon>Alphaproteobacteria</taxon>
        <taxon>Rhodobacterales</taxon>
        <taxon>Paracoccaceae</taxon>
        <taxon>Paracoccus</taxon>
    </lineage>
</organism>
<accession>A0A419ACB1</accession>
<dbReference type="RefSeq" id="WP_119896232.1">
    <property type="nucleotide sequence ID" value="NZ_QNRC01000024.1"/>
</dbReference>
<comment type="caution">
    <text evidence="3">The sequence shown here is derived from an EMBL/GenBank/DDBJ whole genome shotgun (WGS) entry which is preliminary data.</text>
</comment>
<dbReference type="EMBL" id="QZEW01000002">
    <property type="protein sequence ID" value="RJL22143.1"/>
    <property type="molecule type" value="Genomic_DNA"/>
</dbReference>
<keyword evidence="4" id="KW-1185">Reference proteome</keyword>